<feature type="transmembrane region" description="Helical" evidence="5">
    <location>
        <begin position="568"/>
        <end position="591"/>
    </location>
</feature>
<keyword evidence="8" id="KW-1185">Reference proteome</keyword>
<keyword evidence="2 5" id="KW-0812">Transmembrane</keyword>
<dbReference type="InterPro" id="IPR023908">
    <property type="entry name" value="xxxLxxG_rpt"/>
</dbReference>
<feature type="transmembrane region" description="Helical" evidence="5">
    <location>
        <begin position="677"/>
        <end position="700"/>
    </location>
</feature>
<evidence type="ECO:0000256" key="5">
    <source>
        <dbReference type="SAM" id="Phobius"/>
    </source>
</evidence>
<feature type="transmembrane region" description="Helical" evidence="5">
    <location>
        <begin position="597"/>
        <end position="622"/>
    </location>
</feature>
<sequence length="718" mass="70884">MKTFIERARTRRPITWLTLIGVLLLPVVIGGLFVTALYNPTERLDSMNAAIVNNDQAVTLDGRLVPLGRQLTAGLVKGTGAESSNLDWTISNSSDAKKGLADGTYQAVVTIPQGFSAAALSPGQELAGKDDAARQATIHVQTNPEGRVIDDAITAQITSMAASVLGQSLSGATLQNVFIGFTTLGDRLGTAAGGAATWADGADKSANGATSLAGGVDRLATGADKLADGAGSLASGANGISSGVRQLSSGMSGWAAGARSAAGGLNTWASGAQQLAGSTGELAGNLSKIAAGLAQAPQIPQQVVDGAHQLAADSEQIKSTVTDTADQLATAAAECRAQGGSEQLCTLLDQISAGAGTALPQLTDIIDQSGAIAQGMEGLRQLPQLAQGLSAISAGMDQVSGGMTGLAAGATSASAGVAKLADGAGSLASGASQAASGASQWASGAQTWASDARTWAAGADQSADGAAALGTGVTTLADGADQISGGLHKAADALPSLTDQQATSLASVVADPVVASGLGTNMFGASAIPLLVILALWFGGLGSFVALQAVSRRALTSRRPSVMLALRALAPAAIIGAVQGMLVAGIVQIAASYDWATWSVFALVCVLAGVAFAAVNQALVAVFGGAGRWIGAIVGVLVVATGVVSTVPGVLVTIAGLMPTAPALSAALAALTASSGVGAGIAWLLIWTVLSFGATVVAVMRRRTTSVQALLTEVPVAA</sequence>
<feature type="transmembrane region" description="Helical" evidence="5">
    <location>
        <begin position="16"/>
        <end position="38"/>
    </location>
</feature>
<dbReference type="Gene3D" id="1.10.287.950">
    <property type="entry name" value="Methyl-accepting chemotaxis protein"/>
    <property type="match status" value="2"/>
</dbReference>
<dbReference type="InterPro" id="IPR051328">
    <property type="entry name" value="T7SS_ABC-Transporter"/>
</dbReference>
<comment type="caution">
    <text evidence="7">The sequence shown here is derived from an EMBL/GenBank/DDBJ whole genome shotgun (WGS) entry which is preliminary data.</text>
</comment>
<accession>A0ABP7GJ26</accession>
<organism evidence="7 8">
    <name type="scientific">Microbacterium kribbense</name>
    <dbReference type="NCBI Taxonomy" id="433645"/>
    <lineage>
        <taxon>Bacteria</taxon>
        <taxon>Bacillati</taxon>
        <taxon>Actinomycetota</taxon>
        <taxon>Actinomycetes</taxon>
        <taxon>Micrococcales</taxon>
        <taxon>Microbacteriaceae</taxon>
        <taxon>Microbacterium</taxon>
    </lineage>
</organism>
<gene>
    <name evidence="7" type="ORF">GCM10022240_17460</name>
</gene>
<keyword evidence="4 5" id="KW-0472">Membrane</keyword>
<dbReference type="NCBIfam" id="TIGR03061">
    <property type="entry name" value="pip_yhgE_Nterm"/>
    <property type="match status" value="1"/>
</dbReference>
<dbReference type="SUPFAM" id="SSF58104">
    <property type="entry name" value="Methyl-accepting chemotaxis protein (MCP) signaling domain"/>
    <property type="match status" value="1"/>
</dbReference>
<evidence type="ECO:0000259" key="6">
    <source>
        <dbReference type="Pfam" id="PF12698"/>
    </source>
</evidence>
<dbReference type="Pfam" id="PF12698">
    <property type="entry name" value="ABC2_membrane_3"/>
    <property type="match status" value="1"/>
</dbReference>
<dbReference type="EMBL" id="BAABAF010000006">
    <property type="protein sequence ID" value="GAA3765635.1"/>
    <property type="molecule type" value="Genomic_DNA"/>
</dbReference>
<evidence type="ECO:0000256" key="3">
    <source>
        <dbReference type="ARBA" id="ARBA00022989"/>
    </source>
</evidence>
<evidence type="ECO:0000256" key="2">
    <source>
        <dbReference type="ARBA" id="ARBA00022692"/>
    </source>
</evidence>
<evidence type="ECO:0000256" key="1">
    <source>
        <dbReference type="ARBA" id="ARBA00004141"/>
    </source>
</evidence>
<feature type="transmembrane region" description="Helical" evidence="5">
    <location>
        <begin position="522"/>
        <end position="547"/>
    </location>
</feature>
<dbReference type="PANTHER" id="PTHR43077">
    <property type="entry name" value="TRANSPORT PERMEASE YVFS-RELATED"/>
    <property type="match status" value="1"/>
</dbReference>
<evidence type="ECO:0000313" key="8">
    <source>
        <dbReference type="Proteomes" id="UP001500540"/>
    </source>
</evidence>
<dbReference type="InterPro" id="IPR017500">
    <property type="entry name" value="Phage_infect_YhgE_N"/>
</dbReference>
<keyword evidence="3 5" id="KW-1133">Transmembrane helix</keyword>
<protein>
    <submittedName>
        <fullName evidence="7">YhgE/Pip domain-containing protein</fullName>
    </submittedName>
</protein>
<comment type="subcellular location">
    <subcellularLocation>
        <location evidence="1">Membrane</location>
        <topology evidence="1">Multi-pass membrane protein</topology>
    </subcellularLocation>
</comment>
<dbReference type="PANTHER" id="PTHR43077:SF10">
    <property type="entry name" value="TRANSPORT PERMEASE PROTEIN"/>
    <property type="match status" value="1"/>
</dbReference>
<dbReference type="Proteomes" id="UP001500540">
    <property type="component" value="Unassembled WGS sequence"/>
</dbReference>
<dbReference type="RefSeq" id="WP_344782636.1">
    <property type="nucleotide sequence ID" value="NZ_BAABAF010000006.1"/>
</dbReference>
<evidence type="ECO:0000256" key="4">
    <source>
        <dbReference type="ARBA" id="ARBA00023136"/>
    </source>
</evidence>
<evidence type="ECO:0000313" key="7">
    <source>
        <dbReference type="EMBL" id="GAA3765635.1"/>
    </source>
</evidence>
<reference evidence="8" key="1">
    <citation type="journal article" date="2019" name="Int. J. Syst. Evol. Microbiol.">
        <title>The Global Catalogue of Microorganisms (GCM) 10K type strain sequencing project: providing services to taxonomists for standard genome sequencing and annotation.</title>
        <authorList>
            <consortium name="The Broad Institute Genomics Platform"/>
            <consortium name="The Broad Institute Genome Sequencing Center for Infectious Disease"/>
            <person name="Wu L."/>
            <person name="Ma J."/>
        </authorList>
    </citation>
    <scope>NUCLEOTIDE SEQUENCE [LARGE SCALE GENOMIC DNA]</scope>
    <source>
        <strain evidence="8">JCM 16950</strain>
    </source>
</reference>
<feature type="domain" description="ABC-2 type transporter transmembrane" evidence="6">
    <location>
        <begin position="17"/>
        <end position="179"/>
    </location>
</feature>
<proteinExistence type="predicted"/>
<feature type="transmembrane region" description="Helical" evidence="5">
    <location>
        <begin position="629"/>
        <end position="657"/>
    </location>
</feature>
<dbReference type="NCBIfam" id="TIGR03057">
    <property type="entry name" value="xxxLxxG_by_4"/>
    <property type="match status" value="3"/>
</dbReference>
<dbReference type="InterPro" id="IPR013525">
    <property type="entry name" value="ABC2_TM"/>
</dbReference>
<name>A0ABP7GJ26_9MICO</name>
<dbReference type="Gene3D" id="3.40.1710.10">
    <property type="entry name" value="abc type-2 transporter like domain"/>
    <property type="match status" value="1"/>
</dbReference>